<evidence type="ECO:0000313" key="2">
    <source>
        <dbReference type="EMBL" id="MBJ7597929.1"/>
    </source>
</evidence>
<dbReference type="InterPro" id="IPR012337">
    <property type="entry name" value="RNaseH-like_sf"/>
</dbReference>
<name>A0A934K2Y7_9BACT</name>
<dbReference type="NCBIfam" id="NF033545">
    <property type="entry name" value="transpos_IS630"/>
    <property type="match status" value="1"/>
</dbReference>
<dbReference type="Gene3D" id="3.30.420.10">
    <property type="entry name" value="Ribonuclease H-like superfamily/Ribonuclease H"/>
    <property type="match status" value="1"/>
</dbReference>
<evidence type="ECO:0000313" key="3">
    <source>
        <dbReference type="Proteomes" id="UP000612893"/>
    </source>
</evidence>
<feature type="domain" description="Tc1-like transposase DDE" evidence="1">
    <location>
        <begin position="175"/>
        <end position="316"/>
    </location>
</feature>
<dbReference type="PANTHER" id="PTHR30347:SF1">
    <property type="entry name" value="MECHANOSENSITIVE CHANNEL MSCK"/>
    <property type="match status" value="1"/>
</dbReference>
<gene>
    <name evidence="2" type="ORF">JF922_07555</name>
</gene>
<dbReference type="InterPro" id="IPR047655">
    <property type="entry name" value="Transpos_IS630-like"/>
</dbReference>
<accession>A0A934K2Y7</accession>
<sequence>MASMGRPTTPIVLSEEERSALTRWTRRGKTSQALAARSRIILGCAEGLSGKEVARRLGTSQQTVCKWRQRFQADRLQGLDDEYRPGAVRTITDEHVEAVVVKTLEELPANATHWSTRSIAQATGMSQTAIVRIWRDFGLQPHRTESFKLSNDPLFIDKVKDVVGLYLNPPEAAVVLCTDEKAQIQALDRTQPILPMRPGIPERRTHDYRRYGTTSLFAALDLVSGQVISECHRQHRTSEFRRFLQRIDREVPAELAVHLVVDNYSTHKTPAIKRWLLQHPRFQLHFLPTYSSWLNLVERWFAELTEKWIRRGTHRSTLALERSIREWVADWNQNPRPYIWTKTADEILDSLRAYLQPITNSGH</sequence>
<keyword evidence="3" id="KW-1185">Reference proteome</keyword>
<dbReference type="InterPro" id="IPR009057">
    <property type="entry name" value="Homeodomain-like_sf"/>
</dbReference>
<dbReference type="SUPFAM" id="SSF46689">
    <property type="entry name" value="Homeodomain-like"/>
    <property type="match status" value="1"/>
</dbReference>
<comment type="caution">
    <text evidence="2">The sequence shown here is derived from an EMBL/GenBank/DDBJ whole genome shotgun (WGS) entry which is preliminary data.</text>
</comment>
<organism evidence="2 3">
    <name type="scientific">Candidatus Nephthysia bennettiae</name>
    <dbReference type="NCBI Taxonomy" id="3127016"/>
    <lineage>
        <taxon>Bacteria</taxon>
        <taxon>Bacillati</taxon>
        <taxon>Candidatus Dormiibacterota</taxon>
        <taxon>Candidatus Dormibacteria</taxon>
        <taxon>Candidatus Dormibacterales</taxon>
        <taxon>Candidatus Dormibacteraceae</taxon>
        <taxon>Candidatus Nephthysia</taxon>
    </lineage>
</organism>
<dbReference type="SUPFAM" id="SSF53098">
    <property type="entry name" value="Ribonuclease H-like"/>
    <property type="match status" value="1"/>
</dbReference>
<protein>
    <submittedName>
        <fullName evidence="2">IS630 family transposase</fullName>
    </submittedName>
</protein>
<dbReference type="InterPro" id="IPR036397">
    <property type="entry name" value="RNaseH_sf"/>
</dbReference>
<dbReference type="Pfam" id="PF13565">
    <property type="entry name" value="HTH_32"/>
    <property type="match status" value="1"/>
</dbReference>
<dbReference type="PANTHER" id="PTHR30347">
    <property type="entry name" value="POTASSIUM CHANNEL RELATED"/>
    <property type="match status" value="1"/>
</dbReference>
<dbReference type="AlphaFoldDB" id="A0A934K2Y7"/>
<dbReference type="InterPro" id="IPR052702">
    <property type="entry name" value="MscS-like_channel"/>
</dbReference>
<evidence type="ECO:0000259" key="1">
    <source>
        <dbReference type="Pfam" id="PF13358"/>
    </source>
</evidence>
<proteinExistence type="predicted"/>
<dbReference type="GO" id="GO:0003676">
    <property type="term" value="F:nucleic acid binding"/>
    <property type="evidence" value="ECO:0007669"/>
    <property type="project" value="InterPro"/>
</dbReference>
<dbReference type="InterPro" id="IPR038717">
    <property type="entry name" value="Tc1-like_DDE_dom"/>
</dbReference>
<dbReference type="EMBL" id="JAEKNR010000084">
    <property type="protein sequence ID" value="MBJ7597929.1"/>
    <property type="molecule type" value="Genomic_DNA"/>
</dbReference>
<dbReference type="Pfam" id="PF13358">
    <property type="entry name" value="DDE_3"/>
    <property type="match status" value="1"/>
</dbReference>
<dbReference type="Proteomes" id="UP000612893">
    <property type="component" value="Unassembled WGS sequence"/>
</dbReference>
<reference evidence="2" key="1">
    <citation type="submission" date="2020-10" db="EMBL/GenBank/DDBJ databases">
        <title>Ca. Dormibacterota MAGs.</title>
        <authorList>
            <person name="Montgomery K."/>
        </authorList>
    </citation>
    <scope>NUCLEOTIDE SEQUENCE [LARGE SCALE GENOMIC DNA]</scope>
    <source>
        <strain evidence="2">SC8812_S17_10</strain>
    </source>
</reference>
<dbReference type="RefSeq" id="WP_338200569.1">
    <property type="nucleotide sequence ID" value="NZ_JAEKNR010000084.1"/>
</dbReference>